<sequence length="68" mass="8106">MKQKSCFIIFRQHGFSQGMVFVGGLRVIHVKMCVMSKFWHVSSAESLHKWRNRMRLLKRFSGIFFETP</sequence>
<dbReference type="Proteomes" id="UP000032869">
    <property type="component" value="Unassembled WGS sequence"/>
</dbReference>
<reference evidence="3 4" key="1">
    <citation type="submission" date="2014-08" db="EMBL/GenBank/DDBJ databases">
        <title>Genome sequences of NCPPB Pectobacterium isolates.</title>
        <authorList>
            <person name="Glover R.H."/>
            <person name="Sapp M."/>
            <person name="Elphinstone J."/>
        </authorList>
    </citation>
    <scope>NUCLEOTIDE SEQUENCE [LARGE SCALE GENOMIC DNA]</scope>
    <source>
        <strain evidence="2 3">NCPPB 2793</strain>
        <strain evidence="1 4">NCPPB 2795</strain>
    </source>
</reference>
<dbReference type="EMBL" id="JQHM01000001">
    <property type="protein sequence ID" value="KFX07027.1"/>
    <property type="molecule type" value="Genomic_DNA"/>
</dbReference>
<evidence type="ECO:0000313" key="2">
    <source>
        <dbReference type="EMBL" id="KFX22606.1"/>
    </source>
</evidence>
<dbReference type="STRING" id="55207.KP22_02760"/>
<gene>
    <name evidence="2" type="ORF">JV35_05410</name>
    <name evidence="1" type="ORF">KP22_02760</name>
</gene>
<protein>
    <submittedName>
        <fullName evidence="1">Uncharacterized protein</fullName>
    </submittedName>
</protein>
<name>A0A093TJJ5_9GAMM</name>
<keyword evidence="3" id="KW-1185">Reference proteome</keyword>
<comment type="caution">
    <text evidence="1">The sequence shown here is derived from an EMBL/GenBank/DDBJ whole genome shotgun (WGS) entry which is preliminary data.</text>
</comment>
<evidence type="ECO:0000313" key="1">
    <source>
        <dbReference type="EMBL" id="KFX07027.1"/>
    </source>
</evidence>
<dbReference type="RefSeq" id="WP_039300889.1">
    <property type="nucleotide sequence ID" value="NZ_JAODTE010000001.1"/>
</dbReference>
<dbReference type="EMBL" id="JQHL01000001">
    <property type="protein sequence ID" value="KFX22606.1"/>
    <property type="molecule type" value="Genomic_DNA"/>
</dbReference>
<dbReference type="AlphaFoldDB" id="A0A093TJJ5"/>
<organism evidence="1 4">
    <name type="scientific">Pectobacterium betavasculorum</name>
    <dbReference type="NCBI Taxonomy" id="55207"/>
    <lineage>
        <taxon>Bacteria</taxon>
        <taxon>Pseudomonadati</taxon>
        <taxon>Pseudomonadota</taxon>
        <taxon>Gammaproteobacteria</taxon>
        <taxon>Enterobacterales</taxon>
        <taxon>Pectobacteriaceae</taxon>
        <taxon>Pectobacterium</taxon>
    </lineage>
</organism>
<evidence type="ECO:0000313" key="3">
    <source>
        <dbReference type="Proteomes" id="UP000032869"/>
    </source>
</evidence>
<accession>A0A093TJJ5</accession>
<evidence type="ECO:0000313" key="4">
    <source>
        <dbReference type="Proteomes" id="UP000032874"/>
    </source>
</evidence>
<dbReference type="Proteomes" id="UP000032874">
    <property type="component" value="Unassembled WGS sequence"/>
</dbReference>
<proteinExistence type="predicted"/>